<dbReference type="InterPro" id="IPR014746">
    <property type="entry name" value="Gln_synth/guanido_kin_cat_dom"/>
</dbReference>
<evidence type="ECO:0000313" key="1">
    <source>
        <dbReference type="EMBL" id="TSH95102.1"/>
    </source>
</evidence>
<reference evidence="1 2" key="1">
    <citation type="submission" date="2019-07" db="EMBL/GenBank/DDBJ databases">
        <title>Qingshengfaniella alkalisoli gen. nov., sp. nov., isolated from saline soil.</title>
        <authorList>
            <person name="Xu L."/>
            <person name="Huang X.-X."/>
            <person name="Sun J.-Q."/>
        </authorList>
    </citation>
    <scope>NUCLEOTIDE SEQUENCE [LARGE SCALE GENOMIC DNA]</scope>
    <source>
        <strain evidence="1 2">DSM 27279</strain>
    </source>
</reference>
<dbReference type="GO" id="GO:0042398">
    <property type="term" value="P:modified amino acid biosynthetic process"/>
    <property type="evidence" value="ECO:0007669"/>
    <property type="project" value="InterPro"/>
</dbReference>
<name>A0A556AQB1_9BURK</name>
<organism evidence="1 2">
    <name type="scientific">Verticiella sediminum</name>
    <dbReference type="NCBI Taxonomy" id="1247510"/>
    <lineage>
        <taxon>Bacteria</taxon>
        <taxon>Pseudomonadati</taxon>
        <taxon>Pseudomonadota</taxon>
        <taxon>Betaproteobacteria</taxon>
        <taxon>Burkholderiales</taxon>
        <taxon>Alcaligenaceae</taxon>
        <taxon>Verticiella</taxon>
    </lineage>
</organism>
<keyword evidence="2" id="KW-1185">Reference proteome</keyword>
<dbReference type="SUPFAM" id="SSF55931">
    <property type="entry name" value="Glutamine synthetase/guanido kinase"/>
    <property type="match status" value="1"/>
</dbReference>
<gene>
    <name evidence="1" type="ORF">FOZ76_11625</name>
</gene>
<dbReference type="InterPro" id="IPR006336">
    <property type="entry name" value="GCS2"/>
</dbReference>
<dbReference type="Gene3D" id="3.30.590.20">
    <property type="match status" value="1"/>
</dbReference>
<dbReference type="AlphaFoldDB" id="A0A556AQB1"/>
<comment type="caution">
    <text evidence="1">The sequence shown here is derived from an EMBL/GenBank/DDBJ whole genome shotgun (WGS) entry which is preliminary data.</text>
</comment>
<dbReference type="EMBL" id="VLTJ01000022">
    <property type="protein sequence ID" value="TSH95102.1"/>
    <property type="molecule type" value="Genomic_DNA"/>
</dbReference>
<dbReference type="Proteomes" id="UP000318405">
    <property type="component" value="Unassembled WGS sequence"/>
</dbReference>
<protein>
    <recommendedName>
        <fullName evidence="3">Glutamate--cysteine ligase</fullName>
    </recommendedName>
</protein>
<proteinExistence type="predicted"/>
<dbReference type="RefSeq" id="WP_143948414.1">
    <property type="nucleotide sequence ID" value="NZ_BAABMB010000007.1"/>
</dbReference>
<evidence type="ECO:0000313" key="2">
    <source>
        <dbReference type="Proteomes" id="UP000318405"/>
    </source>
</evidence>
<dbReference type="GO" id="GO:0004357">
    <property type="term" value="F:glutamate-cysteine ligase activity"/>
    <property type="evidence" value="ECO:0007669"/>
    <property type="project" value="InterPro"/>
</dbReference>
<evidence type="ECO:0008006" key="3">
    <source>
        <dbReference type="Google" id="ProtNLM"/>
    </source>
</evidence>
<dbReference type="Pfam" id="PF04107">
    <property type="entry name" value="GCS2"/>
    <property type="match status" value="1"/>
</dbReference>
<sequence length="488" mass="53442">MPKLGLEMEMVVAARATGRSQGVRRYFEAMAARKAERGVPARIKQLDGREIAVRSPGVDSGLDNAFNHLESALGPVEGEQALATLYAWAQTEIADVLHALRSDGAVLLNASEHPDTPLDDAFYRAMRAPKPIYDDWTTYRGWQHRVGIDAKAQNGPTLGVPAECGVQALNTVLGLAPAAIALFANSPLEGGRETGLQENRLTIWSRMFAQARFAGDRWLAELPPAPFADLGAYFHWVYGEGTTMHCVPAHHNPDYKGTRQTWRPDAPQSLYAFLGGEQAPAHATDTGERGVLAPCASHFEYLQFSHFLDARFRFRFARMPELAALREAWAQPQGIEKLMQACGADCYIEGRAPGANFCDAAALADMGPLAWTAVIAPSALQLGLLRNLEEASRLVSDWGWARLRDLRARAIRHALADDDLHRLAGEVLAVARAGLDEGERACLGYAQWAWANRRTGADRQLETWRGTPGDADARLARFVQAHSVLPPP</sequence>
<dbReference type="OrthoDB" id="5410236at2"/>
<accession>A0A556AQB1</accession>